<gene>
    <name evidence="10" type="ORF">GW7_09817</name>
</gene>
<evidence type="ECO:0000256" key="1">
    <source>
        <dbReference type="ARBA" id="ARBA00004496"/>
    </source>
</evidence>
<evidence type="ECO:0000256" key="6">
    <source>
        <dbReference type="ARBA" id="ARBA00022857"/>
    </source>
</evidence>
<organism evidence="10 11">
    <name type="scientific">Heterocephalus glaber</name>
    <name type="common">Naked mole rat</name>
    <dbReference type="NCBI Taxonomy" id="10181"/>
    <lineage>
        <taxon>Eukaryota</taxon>
        <taxon>Metazoa</taxon>
        <taxon>Chordata</taxon>
        <taxon>Craniata</taxon>
        <taxon>Vertebrata</taxon>
        <taxon>Euteleostomi</taxon>
        <taxon>Mammalia</taxon>
        <taxon>Eutheria</taxon>
        <taxon>Euarchontoglires</taxon>
        <taxon>Glires</taxon>
        <taxon>Rodentia</taxon>
        <taxon>Hystricomorpha</taxon>
        <taxon>Bathyergidae</taxon>
        <taxon>Heterocephalus</taxon>
    </lineage>
</organism>
<dbReference type="InterPro" id="IPR026759">
    <property type="entry name" value="P33MONOX"/>
</dbReference>
<evidence type="ECO:0000313" key="10">
    <source>
        <dbReference type="EMBL" id="EHA98903.1"/>
    </source>
</evidence>
<evidence type="ECO:0000256" key="8">
    <source>
        <dbReference type="ARBA" id="ARBA00025240"/>
    </source>
</evidence>
<reference evidence="10 11" key="1">
    <citation type="journal article" date="2011" name="Nature">
        <title>Genome sequencing reveals insights into physiology and longevity of the naked mole rat.</title>
        <authorList>
            <person name="Kim E.B."/>
            <person name="Fang X."/>
            <person name="Fushan A.A."/>
            <person name="Huang Z."/>
            <person name="Lobanov A.V."/>
            <person name="Han L."/>
            <person name="Marino S.M."/>
            <person name="Sun X."/>
            <person name="Turanov A.A."/>
            <person name="Yang P."/>
            <person name="Yim S.H."/>
            <person name="Zhao X."/>
            <person name="Kasaikina M.V."/>
            <person name="Stoletzki N."/>
            <person name="Peng C."/>
            <person name="Polak P."/>
            <person name="Xiong Z."/>
            <person name="Kiezun A."/>
            <person name="Zhu Y."/>
            <person name="Chen Y."/>
            <person name="Kryukov G.V."/>
            <person name="Zhang Q."/>
            <person name="Peshkin L."/>
            <person name="Yang L."/>
            <person name="Bronson R.T."/>
            <person name="Buffenstein R."/>
            <person name="Wang B."/>
            <person name="Han C."/>
            <person name="Li Q."/>
            <person name="Chen L."/>
            <person name="Zhao W."/>
            <person name="Sunyaev S.R."/>
            <person name="Park T.J."/>
            <person name="Zhang G."/>
            <person name="Wang J."/>
            <person name="Gladyshev V.N."/>
        </authorList>
    </citation>
    <scope>NUCLEOTIDE SEQUENCE [LARGE SCALE GENOMIC DNA]</scope>
</reference>
<protein>
    <recommendedName>
        <fullName evidence="4">Putative monooxygenase p33MONOX</fullName>
    </recommendedName>
</protein>
<keyword evidence="7" id="KW-0560">Oxidoreductase</keyword>
<keyword evidence="6" id="KW-0521">NADP</keyword>
<dbReference type="EMBL" id="JH166335">
    <property type="protein sequence ID" value="EHA98903.1"/>
    <property type="molecule type" value="Genomic_DNA"/>
</dbReference>
<name>G5APE3_HETGA</name>
<evidence type="ECO:0000256" key="7">
    <source>
        <dbReference type="ARBA" id="ARBA00023002"/>
    </source>
</evidence>
<comment type="subunit">
    <text evidence="3">Interacts with NELFB, NOL12 and PRNP.</text>
</comment>
<dbReference type="PANTHER" id="PTHR28342:SF1">
    <property type="entry name" value="MONOOXYGENASE P33MONOX-RELATED"/>
    <property type="match status" value="1"/>
</dbReference>
<dbReference type="InParanoid" id="G5APE3"/>
<evidence type="ECO:0000313" key="11">
    <source>
        <dbReference type="Proteomes" id="UP000006813"/>
    </source>
</evidence>
<comment type="similarity">
    <text evidence="2">Belongs to the P33MONOX family.</text>
</comment>
<dbReference type="Proteomes" id="UP000006813">
    <property type="component" value="Unassembled WGS sequence"/>
</dbReference>
<evidence type="ECO:0000256" key="3">
    <source>
        <dbReference type="ARBA" id="ARBA00011791"/>
    </source>
</evidence>
<evidence type="ECO:0000256" key="2">
    <source>
        <dbReference type="ARBA" id="ARBA00008758"/>
    </source>
</evidence>
<sequence>MCHQAFSYGDALENPVPMTPPPSNMGSIPWKPVIPEHKYQHLTKAEEGEASVFPTAMTLATTADSTDKVPVVKSKATYVIMSSLITKETQESIQHFEQQAGLRDASYTMHKGLTTKETKYL</sequence>
<keyword evidence="5" id="KW-0963">Cytoplasm</keyword>
<evidence type="ECO:0000256" key="5">
    <source>
        <dbReference type="ARBA" id="ARBA00022490"/>
    </source>
</evidence>
<dbReference type="PANTHER" id="PTHR28342">
    <property type="entry name" value="MONOOXYGENASE P33MONOX-RELATED"/>
    <property type="match status" value="1"/>
</dbReference>
<feature type="region of interest" description="Disordered" evidence="9">
    <location>
        <begin position="1"/>
        <end position="29"/>
    </location>
</feature>
<dbReference type="Pfam" id="PF15302">
    <property type="entry name" value="P33MONOX"/>
    <property type="match status" value="1"/>
</dbReference>
<dbReference type="GO" id="GO:0005737">
    <property type="term" value="C:cytoplasm"/>
    <property type="evidence" value="ECO:0007669"/>
    <property type="project" value="UniProtKB-SubCell"/>
</dbReference>
<comment type="subcellular location">
    <subcellularLocation>
        <location evidence="1">Cytoplasm</location>
    </subcellularLocation>
</comment>
<evidence type="ECO:0000256" key="4">
    <source>
        <dbReference type="ARBA" id="ARBA00016432"/>
    </source>
</evidence>
<accession>G5APE3</accession>
<comment type="function">
    <text evidence="8">Potential NADPH-dependent oxidoreductase. May be involved in the regulation of neuronal survival, differentiation and axonal outgrowth.</text>
</comment>
<evidence type="ECO:0000256" key="9">
    <source>
        <dbReference type="SAM" id="MobiDB-lite"/>
    </source>
</evidence>
<dbReference type="AlphaFoldDB" id="G5APE3"/>
<proteinExistence type="inferred from homology"/>
<dbReference type="GO" id="GO:0016491">
    <property type="term" value="F:oxidoreductase activity"/>
    <property type="evidence" value="ECO:0007669"/>
    <property type="project" value="UniProtKB-KW"/>
</dbReference>